<protein>
    <submittedName>
        <fullName evidence="7">Response regulator</fullName>
    </submittedName>
</protein>
<dbReference type="SUPFAM" id="SSF46894">
    <property type="entry name" value="C-terminal effector domain of the bipartite response regulators"/>
    <property type="match status" value="1"/>
</dbReference>
<dbReference type="Proteomes" id="UP000490800">
    <property type="component" value="Unassembled WGS sequence"/>
</dbReference>
<dbReference type="GO" id="GO:0003677">
    <property type="term" value="F:DNA binding"/>
    <property type="evidence" value="ECO:0007669"/>
    <property type="project" value="UniProtKB-KW"/>
</dbReference>
<keyword evidence="1" id="KW-0902">Two-component regulatory system</keyword>
<organism evidence="7 8">
    <name type="scientific">Paenibacillus lutrae</name>
    <dbReference type="NCBI Taxonomy" id="2078573"/>
    <lineage>
        <taxon>Bacteria</taxon>
        <taxon>Bacillati</taxon>
        <taxon>Bacillota</taxon>
        <taxon>Bacilli</taxon>
        <taxon>Bacillales</taxon>
        <taxon>Paenibacillaceae</taxon>
        <taxon>Paenibacillus</taxon>
    </lineage>
</organism>
<keyword evidence="3" id="KW-0238">DNA-binding</keyword>
<evidence type="ECO:0000313" key="8">
    <source>
        <dbReference type="Proteomes" id="UP000490800"/>
    </source>
</evidence>
<evidence type="ECO:0000256" key="4">
    <source>
        <dbReference type="ARBA" id="ARBA00023163"/>
    </source>
</evidence>
<dbReference type="Gene3D" id="1.25.40.10">
    <property type="entry name" value="Tetratricopeptide repeat domain"/>
    <property type="match status" value="1"/>
</dbReference>
<dbReference type="InterPro" id="IPR001789">
    <property type="entry name" value="Sig_transdc_resp-reg_receiver"/>
</dbReference>
<dbReference type="OrthoDB" id="3190595at2"/>
<dbReference type="InterPro" id="IPR036388">
    <property type="entry name" value="WH-like_DNA-bd_sf"/>
</dbReference>
<evidence type="ECO:0000256" key="3">
    <source>
        <dbReference type="ARBA" id="ARBA00023125"/>
    </source>
</evidence>
<dbReference type="Pfam" id="PF00072">
    <property type="entry name" value="Response_reg"/>
    <property type="match status" value="1"/>
</dbReference>
<dbReference type="InterPro" id="IPR005158">
    <property type="entry name" value="BTAD"/>
</dbReference>
<evidence type="ECO:0000313" key="7">
    <source>
        <dbReference type="EMBL" id="MVP00988.1"/>
    </source>
</evidence>
<dbReference type="SMART" id="SM01043">
    <property type="entry name" value="BTAD"/>
    <property type="match status" value="1"/>
</dbReference>
<accession>A0A7X3FJQ7</accession>
<gene>
    <name evidence="7" type="ORF">EDM21_15915</name>
</gene>
<dbReference type="PROSITE" id="PS50110">
    <property type="entry name" value="RESPONSE_REGULATORY"/>
    <property type="match status" value="1"/>
</dbReference>
<reference evidence="7 8" key="1">
    <citation type="journal article" date="2019" name="Microorganisms">
        <title>Paenibacillus lutrae sp. nov., A Chitinolytic Species Isolated from A River Otter in Castril Natural Park, Granada, Spain.</title>
        <authorList>
            <person name="Rodriguez M."/>
            <person name="Reina J.C."/>
            <person name="Bejar V."/>
            <person name="Llamas I."/>
        </authorList>
    </citation>
    <scope>NUCLEOTIDE SEQUENCE [LARGE SCALE GENOMIC DNA]</scope>
    <source>
        <strain evidence="7 8">N10</strain>
    </source>
</reference>
<dbReference type="PANTHER" id="PTHR35807:SF2">
    <property type="entry name" value="TRANSCRIPTIONAL ACTIVATOR DOMAIN"/>
    <property type="match status" value="1"/>
</dbReference>
<dbReference type="RefSeq" id="WP_157336986.1">
    <property type="nucleotide sequence ID" value="NZ_RHLK01000009.1"/>
</dbReference>
<dbReference type="SUPFAM" id="SSF52172">
    <property type="entry name" value="CheY-like"/>
    <property type="match status" value="1"/>
</dbReference>
<dbReference type="InterPro" id="IPR051677">
    <property type="entry name" value="AfsR-DnrI-RedD_regulator"/>
</dbReference>
<evidence type="ECO:0000256" key="1">
    <source>
        <dbReference type="ARBA" id="ARBA00023012"/>
    </source>
</evidence>
<keyword evidence="5" id="KW-0597">Phosphoprotein</keyword>
<keyword evidence="2" id="KW-0805">Transcription regulation</keyword>
<dbReference type="InterPro" id="IPR011990">
    <property type="entry name" value="TPR-like_helical_dom_sf"/>
</dbReference>
<comment type="caution">
    <text evidence="7">The sequence shown here is derived from an EMBL/GenBank/DDBJ whole genome shotgun (WGS) entry which is preliminary data.</text>
</comment>
<dbReference type="AlphaFoldDB" id="A0A7X3FJQ7"/>
<dbReference type="PANTHER" id="PTHR35807">
    <property type="entry name" value="TRANSCRIPTIONAL REGULATOR REDD-RELATED"/>
    <property type="match status" value="1"/>
</dbReference>
<dbReference type="SUPFAM" id="SSF48452">
    <property type="entry name" value="TPR-like"/>
    <property type="match status" value="1"/>
</dbReference>
<proteinExistence type="predicted"/>
<keyword evidence="8" id="KW-1185">Reference proteome</keyword>
<name>A0A7X3FJQ7_9BACL</name>
<dbReference type="GO" id="GO:0006355">
    <property type="term" value="P:regulation of DNA-templated transcription"/>
    <property type="evidence" value="ECO:0007669"/>
    <property type="project" value="InterPro"/>
</dbReference>
<dbReference type="InterPro" id="IPR016032">
    <property type="entry name" value="Sig_transdc_resp-reg_C-effctor"/>
</dbReference>
<dbReference type="InterPro" id="IPR011006">
    <property type="entry name" value="CheY-like_superfamily"/>
</dbReference>
<dbReference type="GO" id="GO:0000160">
    <property type="term" value="P:phosphorelay signal transduction system"/>
    <property type="evidence" value="ECO:0007669"/>
    <property type="project" value="UniProtKB-KW"/>
</dbReference>
<dbReference type="SMART" id="SM00448">
    <property type="entry name" value="REC"/>
    <property type="match status" value="1"/>
</dbReference>
<dbReference type="Gene3D" id="3.40.50.2300">
    <property type="match status" value="1"/>
</dbReference>
<evidence type="ECO:0000256" key="2">
    <source>
        <dbReference type="ARBA" id="ARBA00023015"/>
    </source>
</evidence>
<dbReference type="EMBL" id="RHLK01000009">
    <property type="protein sequence ID" value="MVP00988.1"/>
    <property type="molecule type" value="Genomic_DNA"/>
</dbReference>
<dbReference type="Gene3D" id="1.10.10.10">
    <property type="entry name" value="Winged helix-like DNA-binding domain superfamily/Winged helix DNA-binding domain"/>
    <property type="match status" value="1"/>
</dbReference>
<dbReference type="Pfam" id="PF03704">
    <property type="entry name" value="BTAD"/>
    <property type="match status" value="1"/>
</dbReference>
<evidence type="ECO:0000256" key="5">
    <source>
        <dbReference type="PROSITE-ProRule" id="PRU00169"/>
    </source>
</evidence>
<keyword evidence="4" id="KW-0804">Transcription</keyword>
<sequence length="388" mass="45077">MKVIIVDDEKLALRKIEKLLGDQEGLNTEIELVGAYQDPVEALEAVQRETPDIDLAFLDIEMPEMNGFELAERLLALYPQLQVVFVTAYHSFAVKAFEVDALDYLLKPVHPSRLSVTLKRAAAGLAVPAGSDRENRTGTMLCCLRSLHYLDTGGQRQYFSWKTLKAPELFAYLIHHRDRTVGKQTLIDLLWPDYDFKRATAQLHTAVYQIRKMIRSCALDITVKYQDEAYRLLWGNTTLDVEEWEKSLQAAPPVMPDTLELHVNMLDQYTGDYLEEHWYSWSDYEQERLRLLWLQHAKQVAECRAGLGHYPEAIGLYQIMMEKFPYMEAGYYGLIRIYALLHNTAEVRRIYQLLTDELAKEYGTAPSEELREWYRQWELENPSSLNVQ</sequence>
<evidence type="ECO:0000259" key="6">
    <source>
        <dbReference type="PROSITE" id="PS50110"/>
    </source>
</evidence>
<feature type="domain" description="Response regulatory" evidence="6">
    <location>
        <begin position="2"/>
        <end position="122"/>
    </location>
</feature>
<feature type="modified residue" description="4-aspartylphosphate" evidence="5">
    <location>
        <position position="59"/>
    </location>
</feature>